<accession>A0ACC0JTI0</accession>
<gene>
    <name evidence="1" type="ORF">MSG28_002023</name>
</gene>
<sequence>MPVLMLLRAATAAAAQLHAQQKDHTHTQFRHKLREGKVGGAKSAAGEKPHYNLAEADSHFADFIRKYEKQYETAEEYNARFEIFKEHLVNINRLNKIHETVYAVNKFSDMSYEEFKINRFGLVPSNTTNERPLVKVLKKWIEDAPESLDYRDQNLVTPAKDQKSCASYHAFAGVGNIEGQYAKKYNELISLSEQQAMDCDSLDFYCYGGHNLVNVIDEIAKQGGIEREEDYPYEENEGTCRTDKSKIAVKVTGGIEIETLTDDQLKGALAQYGPLSVAMNGWGLPPDYKEGIITPDYCNIHLFCHGVLLVGYGKDAKSGKDYWIAKNSWGADWGMEGFFYLENGYCGFGTRMTACAIIE</sequence>
<reference evidence="1 2" key="1">
    <citation type="journal article" date="2022" name="Genome Biol. Evol.">
        <title>The Spruce Budworm Genome: Reconstructing the Evolutionary History of Antifreeze Proteins.</title>
        <authorList>
            <person name="Beliveau C."/>
            <person name="Gagne P."/>
            <person name="Picq S."/>
            <person name="Vernygora O."/>
            <person name="Keeling C.I."/>
            <person name="Pinkney K."/>
            <person name="Doucet D."/>
            <person name="Wen F."/>
            <person name="Johnston J.S."/>
            <person name="Maaroufi H."/>
            <person name="Boyle B."/>
            <person name="Laroche J."/>
            <person name="Dewar K."/>
            <person name="Juretic N."/>
            <person name="Blackburn G."/>
            <person name="Nisole A."/>
            <person name="Brunet B."/>
            <person name="Brandao M."/>
            <person name="Lumley L."/>
            <person name="Duan J."/>
            <person name="Quan G."/>
            <person name="Lucarotti C.J."/>
            <person name="Roe A.D."/>
            <person name="Sperling F.A.H."/>
            <person name="Levesque R.C."/>
            <person name="Cusson M."/>
        </authorList>
    </citation>
    <scope>NUCLEOTIDE SEQUENCE [LARGE SCALE GENOMIC DNA]</scope>
    <source>
        <strain evidence="1">Glfc:IPQL:Cfum</strain>
    </source>
</reference>
<evidence type="ECO:0000313" key="2">
    <source>
        <dbReference type="Proteomes" id="UP001064048"/>
    </source>
</evidence>
<protein>
    <submittedName>
        <fullName evidence="1">Uncharacterized protein</fullName>
    </submittedName>
</protein>
<proteinExistence type="predicted"/>
<evidence type="ECO:0000313" key="1">
    <source>
        <dbReference type="EMBL" id="KAI8427491.1"/>
    </source>
</evidence>
<organism evidence="1 2">
    <name type="scientific">Choristoneura fumiferana</name>
    <name type="common">Spruce budworm moth</name>
    <name type="synonym">Archips fumiferana</name>
    <dbReference type="NCBI Taxonomy" id="7141"/>
    <lineage>
        <taxon>Eukaryota</taxon>
        <taxon>Metazoa</taxon>
        <taxon>Ecdysozoa</taxon>
        <taxon>Arthropoda</taxon>
        <taxon>Hexapoda</taxon>
        <taxon>Insecta</taxon>
        <taxon>Pterygota</taxon>
        <taxon>Neoptera</taxon>
        <taxon>Endopterygota</taxon>
        <taxon>Lepidoptera</taxon>
        <taxon>Glossata</taxon>
        <taxon>Ditrysia</taxon>
        <taxon>Tortricoidea</taxon>
        <taxon>Tortricidae</taxon>
        <taxon>Tortricinae</taxon>
        <taxon>Choristoneura</taxon>
    </lineage>
</organism>
<dbReference type="Proteomes" id="UP001064048">
    <property type="component" value="Chromosome 3"/>
</dbReference>
<name>A0ACC0JTI0_CHOFU</name>
<dbReference type="EMBL" id="CM046103">
    <property type="protein sequence ID" value="KAI8427491.1"/>
    <property type="molecule type" value="Genomic_DNA"/>
</dbReference>
<comment type="caution">
    <text evidence="1">The sequence shown here is derived from an EMBL/GenBank/DDBJ whole genome shotgun (WGS) entry which is preliminary data.</text>
</comment>
<keyword evidence="2" id="KW-1185">Reference proteome</keyword>